<gene>
    <name evidence="1" type="ORF">OCBIM_22026095mg</name>
</gene>
<proteinExistence type="predicted"/>
<reference evidence="1" key="1">
    <citation type="submission" date="2015-07" db="EMBL/GenBank/DDBJ databases">
        <title>MeaNS - Measles Nucleotide Surveillance Program.</title>
        <authorList>
            <person name="Tran T."/>
            <person name="Druce J."/>
        </authorList>
    </citation>
    <scope>NUCLEOTIDE SEQUENCE</scope>
    <source>
        <strain evidence="1">UCB-OBI-ISO-001</strain>
        <tissue evidence="1">Gonad</tissue>
    </source>
</reference>
<evidence type="ECO:0000313" key="1">
    <source>
        <dbReference type="EMBL" id="KOF81804.1"/>
    </source>
</evidence>
<dbReference type="AlphaFoldDB" id="A0A0L8GY91"/>
<organism evidence="1">
    <name type="scientific">Octopus bimaculoides</name>
    <name type="common">California two-spotted octopus</name>
    <dbReference type="NCBI Taxonomy" id="37653"/>
    <lineage>
        <taxon>Eukaryota</taxon>
        <taxon>Metazoa</taxon>
        <taxon>Spiralia</taxon>
        <taxon>Lophotrochozoa</taxon>
        <taxon>Mollusca</taxon>
        <taxon>Cephalopoda</taxon>
        <taxon>Coleoidea</taxon>
        <taxon>Octopodiformes</taxon>
        <taxon>Octopoda</taxon>
        <taxon>Incirrata</taxon>
        <taxon>Octopodidae</taxon>
        <taxon>Octopus</taxon>
    </lineage>
</organism>
<dbReference type="EMBL" id="KQ419989">
    <property type="protein sequence ID" value="KOF81804.1"/>
    <property type="molecule type" value="Genomic_DNA"/>
</dbReference>
<name>A0A0L8GY91_OCTBM</name>
<sequence length="54" mass="6426">MLHLSITCLTKIIQIPPHIGYNYFLINISKNTFKQQQIPKKHMWFYSHSLVPNV</sequence>
<protein>
    <submittedName>
        <fullName evidence="1">Uncharacterized protein</fullName>
    </submittedName>
</protein>
<accession>A0A0L8GY91</accession>